<dbReference type="OrthoDB" id="10260307at2759"/>
<reference evidence="2 3" key="1">
    <citation type="journal article" date="2019" name="Commun. Biol.">
        <title>The bagworm genome reveals a unique fibroin gene that provides high tensile strength.</title>
        <authorList>
            <person name="Kono N."/>
            <person name="Nakamura H."/>
            <person name="Ohtoshi R."/>
            <person name="Tomita M."/>
            <person name="Numata K."/>
            <person name="Arakawa K."/>
        </authorList>
    </citation>
    <scope>NUCLEOTIDE SEQUENCE [LARGE SCALE GENOMIC DNA]</scope>
</reference>
<evidence type="ECO:0000313" key="2">
    <source>
        <dbReference type="EMBL" id="GBP47634.1"/>
    </source>
</evidence>
<gene>
    <name evidence="2" type="primary">Efcab2</name>
    <name evidence="2" type="ORF">EVAR_30348_1</name>
</gene>
<evidence type="ECO:0000259" key="1">
    <source>
        <dbReference type="PROSITE" id="PS50222"/>
    </source>
</evidence>
<dbReference type="InterPro" id="IPR002048">
    <property type="entry name" value="EF_hand_dom"/>
</dbReference>
<evidence type="ECO:0000313" key="3">
    <source>
        <dbReference type="Proteomes" id="UP000299102"/>
    </source>
</evidence>
<keyword evidence="3" id="KW-1185">Reference proteome</keyword>
<dbReference type="PANTHER" id="PTHR46763">
    <property type="entry name" value="DYNEIN REGULATORY COMPLEX PROTEIN 8"/>
    <property type="match status" value="1"/>
</dbReference>
<dbReference type="Gene3D" id="1.10.238.10">
    <property type="entry name" value="EF-hand"/>
    <property type="match status" value="1"/>
</dbReference>
<comment type="caution">
    <text evidence="2">The sequence shown here is derived from an EMBL/GenBank/DDBJ whole genome shotgun (WGS) entry which is preliminary data.</text>
</comment>
<sequence length="170" mass="19970">MRSRSGVVERWHTVTLLFSEGLMFDDSVSLRALNAVFLLVEDTTCFAGEFFSGFQPHTTHAYGREGVRDRHFLPPPRRKFYPATADMLLAAFQYFDTEKRGYVTKERFKQLMMEEGEPFTEDEYDEMMQIALDPITDTITYEYYINHLITYEHHLRDDQGSFLDPQNAEI</sequence>
<dbReference type="InterPro" id="IPR011992">
    <property type="entry name" value="EF-hand-dom_pair"/>
</dbReference>
<dbReference type="EMBL" id="BGZK01000505">
    <property type="protein sequence ID" value="GBP47634.1"/>
    <property type="molecule type" value="Genomic_DNA"/>
</dbReference>
<dbReference type="GO" id="GO:0005509">
    <property type="term" value="F:calcium ion binding"/>
    <property type="evidence" value="ECO:0007669"/>
    <property type="project" value="InterPro"/>
</dbReference>
<feature type="domain" description="EF-hand" evidence="1">
    <location>
        <begin position="83"/>
        <end position="118"/>
    </location>
</feature>
<accession>A0A4C1WBV1</accession>
<name>A0A4C1WBV1_EUMVA</name>
<dbReference type="Proteomes" id="UP000299102">
    <property type="component" value="Unassembled WGS sequence"/>
</dbReference>
<dbReference type="SUPFAM" id="SSF47473">
    <property type="entry name" value="EF-hand"/>
    <property type="match status" value="1"/>
</dbReference>
<proteinExistence type="predicted"/>
<dbReference type="PROSITE" id="PS50222">
    <property type="entry name" value="EF_HAND_2"/>
    <property type="match status" value="1"/>
</dbReference>
<dbReference type="STRING" id="151549.A0A4C1WBV1"/>
<dbReference type="PANTHER" id="PTHR46763:SF1">
    <property type="entry name" value="DYNEIN REGULATORY COMPLEX PROTEIN 8"/>
    <property type="match status" value="1"/>
</dbReference>
<dbReference type="AlphaFoldDB" id="A0A4C1WBV1"/>
<organism evidence="2 3">
    <name type="scientific">Eumeta variegata</name>
    <name type="common">Bagworm moth</name>
    <name type="synonym">Eumeta japonica</name>
    <dbReference type="NCBI Taxonomy" id="151549"/>
    <lineage>
        <taxon>Eukaryota</taxon>
        <taxon>Metazoa</taxon>
        <taxon>Ecdysozoa</taxon>
        <taxon>Arthropoda</taxon>
        <taxon>Hexapoda</taxon>
        <taxon>Insecta</taxon>
        <taxon>Pterygota</taxon>
        <taxon>Neoptera</taxon>
        <taxon>Endopterygota</taxon>
        <taxon>Lepidoptera</taxon>
        <taxon>Glossata</taxon>
        <taxon>Ditrysia</taxon>
        <taxon>Tineoidea</taxon>
        <taxon>Psychidae</taxon>
        <taxon>Oiketicinae</taxon>
        <taxon>Eumeta</taxon>
    </lineage>
</organism>
<protein>
    <submittedName>
        <fullName evidence="2">Dynein regulatory complex protein 8</fullName>
    </submittedName>
</protein>